<feature type="transmembrane region" description="Helical" evidence="1">
    <location>
        <begin position="149"/>
        <end position="170"/>
    </location>
</feature>
<feature type="transmembrane region" description="Helical" evidence="1">
    <location>
        <begin position="462"/>
        <end position="484"/>
    </location>
</feature>
<feature type="transmembrane region" description="Helical" evidence="1">
    <location>
        <begin position="246"/>
        <end position="266"/>
    </location>
</feature>
<reference evidence="2 3" key="1">
    <citation type="submission" date="2024-05" db="EMBL/GenBank/DDBJ databases">
        <title>A draft genome resource for the thread blight pathogen Marasmius tenuissimus strain MS-2.</title>
        <authorList>
            <person name="Yulfo-Soto G.E."/>
            <person name="Baruah I.K."/>
            <person name="Amoako-Attah I."/>
            <person name="Bukari Y."/>
            <person name="Meinhardt L.W."/>
            <person name="Bailey B.A."/>
            <person name="Cohen S.P."/>
        </authorList>
    </citation>
    <scope>NUCLEOTIDE SEQUENCE [LARGE SCALE GENOMIC DNA]</scope>
    <source>
        <strain evidence="2 3">MS-2</strain>
    </source>
</reference>
<evidence type="ECO:0000256" key="1">
    <source>
        <dbReference type="SAM" id="Phobius"/>
    </source>
</evidence>
<evidence type="ECO:0000313" key="3">
    <source>
        <dbReference type="Proteomes" id="UP001437256"/>
    </source>
</evidence>
<sequence>MSASRRSSIDSEASRDNVGVESHLVLLHDASDEEDNGFGFEDSEEDLSQLPVSSALPLAPSLIFLHLLSPFLKLGTLLLPNTGLSLKYGLPALFLFAVLSAFARQIWYMLSRYVRKDDLVDVIVDVFARGRGKRRRKLLKTIIQTGSGLLRVLLSVLYIRVSIGLLIPLFSKDFPSVSPVILTLIIAVVLLPICLRQSLSSRLVIYSTWGSVATFVLWFICVVYAYSQGSLETNKAWLRMGPLWQGISTIAYAFTTSNTLALSASLKAGVRPTSSAMQKRPLSHSFKFLSVLSVSIALLFALPLVVFAAFPNRLQIQDIPASRIRPFRVFLNAATLLLGVPSILVTVPKIPVPEHLQWRTSIPVSRLVTFIIVLLLANVPSLVNTVFSDVLIACALSATYFLPALLHIITHFFRRPLSIVVPSQPNTPTALSPVDEPEVSANDPLLRRKEKALQRKQWKRRLIWDLGVWTLLLPVGGGGLMWAIGTLFGNNE</sequence>
<organism evidence="2 3">
    <name type="scientific">Marasmius tenuissimus</name>
    <dbReference type="NCBI Taxonomy" id="585030"/>
    <lineage>
        <taxon>Eukaryota</taxon>
        <taxon>Fungi</taxon>
        <taxon>Dikarya</taxon>
        <taxon>Basidiomycota</taxon>
        <taxon>Agaricomycotina</taxon>
        <taxon>Agaricomycetes</taxon>
        <taxon>Agaricomycetidae</taxon>
        <taxon>Agaricales</taxon>
        <taxon>Marasmiineae</taxon>
        <taxon>Marasmiaceae</taxon>
        <taxon>Marasmius</taxon>
    </lineage>
</organism>
<keyword evidence="1" id="KW-0472">Membrane</keyword>
<feature type="transmembrane region" description="Helical" evidence="1">
    <location>
        <begin position="50"/>
        <end position="68"/>
    </location>
</feature>
<keyword evidence="3" id="KW-1185">Reference proteome</keyword>
<keyword evidence="1" id="KW-0812">Transmembrane</keyword>
<feature type="transmembrane region" description="Helical" evidence="1">
    <location>
        <begin position="330"/>
        <end position="352"/>
    </location>
</feature>
<proteinExistence type="predicted"/>
<feature type="transmembrane region" description="Helical" evidence="1">
    <location>
        <begin position="286"/>
        <end position="310"/>
    </location>
</feature>
<dbReference type="EMBL" id="JBBXMP010000345">
    <property type="protein sequence ID" value="KAL0058234.1"/>
    <property type="molecule type" value="Genomic_DNA"/>
</dbReference>
<dbReference type="Proteomes" id="UP001437256">
    <property type="component" value="Unassembled WGS sequence"/>
</dbReference>
<gene>
    <name evidence="2" type="ORF">AAF712_015101</name>
</gene>
<feature type="transmembrane region" description="Helical" evidence="1">
    <location>
        <begin position="203"/>
        <end position="226"/>
    </location>
</feature>
<accession>A0ABR2ZAI3</accession>
<feature type="transmembrane region" description="Helical" evidence="1">
    <location>
        <begin position="176"/>
        <end position="196"/>
    </location>
</feature>
<feature type="transmembrane region" description="Helical" evidence="1">
    <location>
        <begin position="88"/>
        <end position="107"/>
    </location>
</feature>
<evidence type="ECO:0000313" key="2">
    <source>
        <dbReference type="EMBL" id="KAL0058234.1"/>
    </source>
</evidence>
<name>A0ABR2ZAI3_9AGAR</name>
<comment type="caution">
    <text evidence="2">The sequence shown here is derived from an EMBL/GenBank/DDBJ whole genome shotgun (WGS) entry which is preliminary data.</text>
</comment>
<keyword evidence="1" id="KW-1133">Transmembrane helix</keyword>
<feature type="transmembrane region" description="Helical" evidence="1">
    <location>
        <begin position="390"/>
        <end position="409"/>
    </location>
</feature>
<feature type="transmembrane region" description="Helical" evidence="1">
    <location>
        <begin position="364"/>
        <end position="384"/>
    </location>
</feature>
<protein>
    <submittedName>
        <fullName evidence="2">Uncharacterized protein</fullName>
    </submittedName>
</protein>